<dbReference type="AlphaFoldDB" id="A0A0K9PMQ8"/>
<keyword evidence="3" id="KW-1185">Reference proteome</keyword>
<evidence type="ECO:0000313" key="3">
    <source>
        <dbReference type="Proteomes" id="UP000036987"/>
    </source>
</evidence>
<evidence type="ECO:0000256" key="1">
    <source>
        <dbReference type="SAM" id="MobiDB-lite"/>
    </source>
</evidence>
<accession>A0A0K9PMQ8</accession>
<proteinExistence type="predicted"/>
<name>A0A0K9PMQ8_ZOSMR</name>
<organism evidence="2 3">
    <name type="scientific">Zostera marina</name>
    <name type="common">Eelgrass</name>
    <dbReference type="NCBI Taxonomy" id="29655"/>
    <lineage>
        <taxon>Eukaryota</taxon>
        <taxon>Viridiplantae</taxon>
        <taxon>Streptophyta</taxon>
        <taxon>Embryophyta</taxon>
        <taxon>Tracheophyta</taxon>
        <taxon>Spermatophyta</taxon>
        <taxon>Magnoliopsida</taxon>
        <taxon>Liliopsida</taxon>
        <taxon>Zosteraceae</taxon>
        <taxon>Zostera</taxon>
    </lineage>
</organism>
<feature type="compositionally biased region" description="Basic and acidic residues" evidence="1">
    <location>
        <begin position="28"/>
        <end position="51"/>
    </location>
</feature>
<feature type="compositionally biased region" description="Basic and acidic residues" evidence="1">
    <location>
        <begin position="91"/>
        <end position="104"/>
    </location>
</feature>
<feature type="region of interest" description="Disordered" evidence="1">
    <location>
        <begin position="68"/>
        <end position="104"/>
    </location>
</feature>
<gene>
    <name evidence="2" type="ORF">ZOSMA_1G02280</name>
</gene>
<feature type="compositionally biased region" description="Polar residues" evidence="1">
    <location>
        <begin position="18"/>
        <end position="27"/>
    </location>
</feature>
<feature type="region of interest" description="Disordered" evidence="1">
    <location>
        <begin position="1"/>
        <end position="51"/>
    </location>
</feature>
<reference evidence="3" key="1">
    <citation type="journal article" date="2016" name="Nature">
        <title>The genome of the seagrass Zostera marina reveals angiosperm adaptation to the sea.</title>
        <authorList>
            <person name="Olsen J.L."/>
            <person name="Rouze P."/>
            <person name="Verhelst B."/>
            <person name="Lin Y.-C."/>
            <person name="Bayer T."/>
            <person name="Collen J."/>
            <person name="Dattolo E."/>
            <person name="De Paoli E."/>
            <person name="Dittami S."/>
            <person name="Maumus F."/>
            <person name="Michel G."/>
            <person name="Kersting A."/>
            <person name="Lauritano C."/>
            <person name="Lohaus R."/>
            <person name="Toepel M."/>
            <person name="Tonon T."/>
            <person name="Vanneste K."/>
            <person name="Amirebrahimi M."/>
            <person name="Brakel J."/>
            <person name="Bostroem C."/>
            <person name="Chovatia M."/>
            <person name="Grimwood J."/>
            <person name="Jenkins J.W."/>
            <person name="Jueterbock A."/>
            <person name="Mraz A."/>
            <person name="Stam W.T."/>
            <person name="Tice H."/>
            <person name="Bornberg-Bauer E."/>
            <person name="Green P.J."/>
            <person name="Pearson G.A."/>
            <person name="Procaccini G."/>
            <person name="Duarte C.M."/>
            <person name="Schmutz J."/>
            <person name="Reusch T.B.H."/>
            <person name="Van de Peer Y."/>
        </authorList>
    </citation>
    <scope>NUCLEOTIDE SEQUENCE [LARGE SCALE GENOMIC DNA]</scope>
    <source>
        <strain evidence="3">cv. Finnish</strain>
    </source>
</reference>
<protein>
    <submittedName>
        <fullName evidence="2">Uncharacterized protein</fullName>
    </submittedName>
</protein>
<dbReference type="EMBL" id="LFYR01000729">
    <property type="protein sequence ID" value="KMZ70251.1"/>
    <property type="molecule type" value="Genomic_DNA"/>
</dbReference>
<evidence type="ECO:0000313" key="2">
    <source>
        <dbReference type="EMBL" id="KMZ70251.1"/>
    </source>
</evidence>
<feature type="compositionally biased region" description="Basic and acidic residues" evidence="1">
    <location>
        <begin position="1"/>
        <end position="17"/>
    </location>
</feature>
<sequence length="446" mass="50855">MEMERSKEENQTGKTQEHPQSFNLIDDSNNHKDSLNLTDSRKYDVRSDNNDDEITHISKRFKSEEKFPQRKTLNIVSQVPRKPRSSINKASPEDRPTKTELDSLTSDERSVIEILAEFKSIHGSRVNIKVFDLNSDPNPSVEITISQAQDHKQKDEETERKVVAIPTTSSLESKHLPGKEGCATIVEKAEIIRSALKYCTAKVEPKIELAMSGSLPNPISSSNGNSQITKSQVPPQNCDSGSMTMKKILAHKNQTKYTPLIGSSSGGREYSKNCSTHLRIAHFIQNSKKKQSIFLNSSMKSSDLHNYRLNPEPNRQQIDYHRPQIYVPYFPHHVIPFSQPPIYHSLPFRETREQLQEKQQKMWQAHMSGYWYNSALPLGQHQTVLTINNQGRGRPVNSNIQQSLILSNQVPNTMTIQHLQQNCQNHQRNFNVVDDGSSIYCSCQPR</sequence>
<dbReference type="Proteomes" id="UP000036987">
    <property type="component" value="Unassembled WGS sequence"/>
</dbReference>
<comment type="caution">
    <text evidence="2">The sequence shown here is derived from an EMBL/GenBank/DDBJ whole genome shotgun (WGS) entry which is preliminary data.</text>
</comment>